<reference key="1">
    <citation type="submission" date="2010-11" db="EMBL/GenBank/DDBJ databases">
        <title>The complete genome of Leadbetterella byssophila DSM 17132.</title>
        <authorList>
            <consortium name="US DOE Joint Genome Institute (JGI-PGF)"/>
            <person name="Lucas S."/>
            <person name="Copeland A."/>
            <person name="Lapidus A."/>
            <person name="Glavina del Rio T."/>
            <person name="Dalin E."/>
            <person name="Tice H."/>
            <person name="Bruce D."/>
            <person name="Goodwin L."/>
            <person name="Pitluck S."/>
            <person name="Kyrpides N."/>
            <person name="Mavromatis K."/>
            <person name="Ivanova N."/>
            <person name="Teshima H."/>
            <person name="Brettin T."/>
            <person name="Detter J.C."/>
            <person name="Han C."/>
            <person name="Tapia R."/>
            <person name="Land M."/>
            <person name="Hauser L."/>
            <person name="Markowitz V."/>
            <person name="Cheng J.-F."/>
            <person name="Hugenholtz P."/>
            <person name="Woyke T."/>
            <person name="Wu D."/>
            <person name="Tindall B."/>
            <person name="Pomrenke H.G."/>
            <person name="Brambilla E."/>
            <person name="Klenk H.-P."/>
            <person name="Eisen J.A."/>
        </authorList>
    </citation>
    <scope>NUCLEOTIDE SEQUENCE [LARGE SCALE GENOMIC DNA]</scope>
    <source>
        <strain>DSM 17132</strain>
    </source>
</reference>
<feature type="transmembrane region" description="Helical" evidence="7">
    <location>
        <begin position="379"/>
        <end position="399"/>
    </location>
</feature>
<proteinExistence type="inferred from homology"/>
<name>E4RUI7_LEAB4</name>
<dbReference type="InterPro" id="IPR025857">
    <property type="entry name" value="MacB_PCD"/>
</dbReference>
<evidence type="ECO:0000256" key="4">
    <source>
        <dbReference type="ARBA" id="ARBA00022989"/>
    </source>
</evidence>
<dbReference type="AlphaFoldDB" id="E4RUI7"/>
<reference evidence="10 11" key="2">
    <citation type="journal article" date="2011" name="Stand. Genomic Sci.">
        <title>Complete genome sequence of Leadbetterella byssophila type strain (4M15).</title>
        <authorList>
            <person name="Abt B."/>
            <person name="Teshima H."/>
            <person name="Lucas S."/>
            <person name="Lapidus A."/>
            <person name="Del Rio T.G."/>
            <person name="Nolan M."/>
            <person name="Tice H."/>
            <person name="Cheng J.F."/>
            <person name="Pitluck S."/>
            <person name="Liolios K."/>
            <person name="Pagani I."/>
            <person name="Ivanova N."/>
            <person name="Mavromatis K."/>
            <person name="Pati A."/>
            <person name="Tapia R."/>
            <person name="Han C."/>
            <person name="Goodwin L."/>
            <person name="Chen A."/>
            <person name="Palaniappan K."/>
            <person name="Land M."/>
            <person name="Hauser L."/>
            <person name="Chang Y.J."/>
            <person name="Jeffries C.D."/>
            <person name="Rohde M."/>
            <person name="Goker M."/>
            <person name="Tindall B.J."/>
            <person name="Detter J.C."/>
            <person name="Woyke T."/>
            <person name="Bristow J."/>
            <person name="Eisen J.A."/>
            <person name="Markowitz V."/>
            <person name="Hugenholtz P."/>
            <person name="Klenk H.P."/>
            <person name="Kyrpides N.C."/>
        </authorList>
    </citation>
    <scope>NUCLEOTIDE SEQUENCE [LARGE SCALE GENOMIC DNA]</scope>
    <source>
        <strain evidence="11">DSM 17132 / JCM 16389 / KACC 11308 / NBRC 106382 / 4M15</strain>
    </source>
</reference>
<dbReference type="InterPro" id="IPR050250">
    <property type="entry name" value="Macrolide_Exporter_MacB"/>
</dbReference>
<dbReference type="PANTHER" id="PTHR30572:SF4">
    <property type="entry name" value="ABC TRANSPORTER PERMEASE YTRF"/>
    <property type="match status" value="1"/>
</dbReference>
<keyword evidence="3 7" id="KW-0812">Transmembrane</keyword>
<dbReference type="Pfam" id="PF12704">
    <property type="entry name" value="MacB_PCD"/>
    <property type="match status" value="1"/>
</dbReference>
<protein>
    <submittedName>
        <fullName evidence="10">Uncharacterized protein</fullName>
    </submittedName>
</protein>
<dbReference type="GO" id="GO:0022857">
    <property type="term" value="F:transmembrane transporter activity"/>
    <property type="evidence" value="ECO:0007669"/>
    <property type="project" value="TreeGrafter"/>
</dbReference>
<dbReference type="eggNOG" id="COG0577">
    <property type="taxonomic scope" value="Bacteria"/>
</dbReference>
<dbReference type="RefSeq" id="WP_013409755.1">
    <property type="nucleotide sequence ID" value="NC_014655.1"/>
</dbReference>
<gene>
    <name evidence="10" type="ordered locus">Lbys_3061</name>
</gene>
<evidence type="ECO:0000256" key="3">
    <source>
        <dbReference type="ARBA" id="ARBA00022692"/>
    </source>
</evidence>
<sequence>MLFLRLTLESFRFAWQALRSNILRTVLSLLGVTIGIFSIIGVYTMVDSLENNVKSGLSSIGSQSIYIERFTWGLGEEDYPWWKYFARPMPTYREFRSLKNNLKEAEAITILTWNNAVAKRESSSFRSLIQGVSYEYSEINEVPIEKGRYFLEQEVDAARPVAIIGASVAETLFGNEDPINKRIKLKGENFTVIGVVEKKGKQMIEIAGNPDEKVFIPFLKSKRMFGSGFLTGTIQVKAKDVENGLENLEHELRGQMRTIRGLRPLDEDNFALNRPDALVNFMTTIFSSIRMGGFVIGLFALLIGGFGIANIMFVSVKERTNIIGIQKSLGAKNFFILFQFLFEAVFLCLLGGFIGLVLVYFISFIPLGSMEIVLSTKNMIFGVMISSIIGVVAGLVPAFQAANMDPVIAIRAK</sequence>
<feature type="transmembrane region" description="Helical" evidence="7">
    <location>
        <begin position="291"/>
        <end position="313"/>
    </location>
</feature>
<feature type="transmembrane region" description="Helical" evidence="7">
    <location>
        <begin position="21"/>
        <end position="46"/>
    </location>
</feature>
<dbReference type="GO" id="GO:0005886">
    <property type="term" value="C:plasma membrane"/>
    <property type="evidence" value="ECO:0007669"/>
    <property type="project" value="UniProtKB-SubCell"/>
</dbReference>
<evidence type="ECO:0000259" key="9">
    <source>
        <dbReference type="Pfam" id="PF12704"/>
    </source>
</evidence>
<dbReference type="InterPro" id="IPR003838">
    <property type="entry name" value="ABC3_permease_C"/>
</dbReference>
<accession>E4RUI7</accession>
<feature type="domain" description="MacB-like periplasmic core" evidence="9">
    <location>
        <begin position="25"/>
        <end position="242"/>
    </location>
</feature>
<evidence type="ECO:0000256" key="7">
    <source>
        <dbReference type="SAM" id="Phobius"/>
    </source>
</evidence>
<comment type="subcellular location">
    <subcellularLocation>
        <location evidence="1">Cell membrane</location>
        <topology evidence="1">Multi-pass membrane protein</topology>
    </subcellularLocation>
</comment>
<dbReference type="STRING" id="649349.Lbys_3061"/>
<evidence type="ECO:0000313" key="11">
    <source>
        <dbReference type="Proteomes" id="UP000007435"/>
    </source>
</evidence>
<evidence type="ECO:0000256" key="6">
    <source>
        <dbReference type="ARBA" id="ARBA00038076"/>
    </source>
</evidence>
<dbReference type="PANTHER" id="PTHR30572">
    <property type="entry name" value="MEMBRANE COMPONENT OF TRANSPORTER-RELATED"/>
    <property type="match status" value="1"/>
</dbReference>
<feature type="transmembrane region" description="Helical" evidence="7">
    <location>
        <begin position="334"/>
        <end position="367"/>
    </location>
</feature>
<evidence type="ECO:0000259" key="8">
    <source>
        <dbReference type="Pfam" id="PF02687"/>
    </source>
</evidence>
<keyword evidence="2" id="KW-1003">Cell membrane</keyword>
<dbReference type="HOGENOM" id="CLU_000604_8_0_10"/>
<dbReference type="KEGG" id="lby:Lbys_3061"/>
<organism evidence="10 11">
    <name type="scientific">Leadbetterella byssophila (strain DSM 17132 / JCM 16389 / KACC 11308 / NBRC 106382 / 4M15)</name>
    <dbReference type="NCBI Taxonomy" id="649349"/>
    <lineage>
        <taxon>Bacteria</taxon>
        <taxon>Pseudomonadati</taxon>
        <taxon>Bacteroidota</taxon>
        <taxon>Cytophagia</taxon>
        <taxon>Cytophagales</taxon>
        <taxon>Leadbetterellaceae</taxon>
        <taxon>Leadbetterella</taxon>
    </lineage>
</organism>
<keyword evidence="11" id="KW-1185">Reference proteome</keyword>
<dbReference type="Pfam" id="PF02687">
    <property type="entry name" value="FtsX"/>
    <property type="match status" value="1"/>
</dbReference>
<dbReference type="EMBL" id="CP002305">
    <property type="protein sequence ID" value="ADQ18723.1"/>
    <property type="molecule type" value="Genomic_DNA"/>
</dbReference>
<evidence type="ECO:0000256" key="5">
    <source>
        <dbReference type="ARBA" id="ARBA00023136"/>
    </source>
</evidence>
<keyword evidence="4 7" id="KW-1133">Transmembrane helix</keyword>
<evidence type="ECO:0000256" key="1">
    <source>
        <dbReference type="ARBA" id="ARBA00004651"/>
    </source>
</evidence>
<evidence type="ECO:0000256" key="2">
    <source>
        <dbReference type="ARBA" id="ARBA00022475"/>
    </source>
</evidence>
<evidence type="ECO:0000313" key="10">
    <source>
        <dbReference type="EMBL" id="ADQ18723.1"/>
    </source>
</evidence>
<keyword evidence="5 7" id="KW-0472">Membrane</keyword>
<feature type="domain" description="ABC3 transporter permease C-terminal" evidence="8">
    <location>
        <begin position="295"/>
        <end position="406"/>
    </location>
</feature>
<dbReference type="OrthoDB" id="9770036at2"/>
<comment type="similarity">
    <text evidence="6">Belongs to the ABC-4 integral membrane protein family.</text>
</comment>
<dbReference type="Proteomes" id="UP000007435">
    <property type="component" value="Chromosome"/>
</dbReference>